<keyword evidence="8" id="KW-0675">Receptor</keyword>
<dbReference type="VEuPathDB" id="VectorBase:GMOY006890"/>
<name>A0A1B0G0V8_GLOMM</name>
<dbReference type="PANTHER" id="PTHR18966">
    <property type="entry name" value="IONOTROPIC GLUTAMATE RECEPTOR"/>
    <property type="match status" value="1"/>
</dbReference>
<evidence type="ECO:0000256" key="6">
    <source>
        <dbReference type="ARBA" id="ARBA00023065"/>
    </source>
</evidence>
<evidence type="ECO:0000256" key="8">
    <source>
        <dbReference type="ARBA" id="ARBA00023170"/>
    </source>
</evidence>
<keyword evidence="5" id="KW-1133">Transmembrane helix</keyword>
<dbReference type="SMART" id="SM00079">
    <property type="entry name" value="PBPe"/>
    <property type="match status" value="1"/>
</dbReference>
<evidence type="ECO:0000256" key="10">
    <source>
        <dbReference type="ARBA" id="ARBA00023286"/>
    </source>
</evidence>
<comment type="subcellular location">
    <subcellularLocation>
        <location evidence="1">Membrane</location>
        <topology evidence="1">Multi-pass membrane protein</topology>
    </subcellularLocation>
</comment>
<evidence type="ECO:0000313" key="13">
    <source>
        <dbReference type="EnsemblMetazoa" id="GMOY006890-PA"/>
    </source>
</evidence>
<evidence type="ECO:0000313" key="14">
    <source>
        <dbReference type="Proteomes" id="UP000092444"/>
    </source>
</evidence>
<keyword evidence="11" id="KW-0407">Ion channel</keyword>
<evidence type="ECO:0000256" key="9">
    <source>
        <dbReference type="ARBA" id="ARBA00023180"/>
    </source>
</evidence>
<dbReference type="EnsemblMetazoa" id="GMOY006890-RA">
    <property type="protein sequence ID" value="GMOY006890-PA"/>
    <property type="gene ID" value="GMOY006890"/>
</dbReference>
<protein>
    <recommendedName>
        <fullName evidence="12">Ionotropic glutamate receptor C-terminal domain-containing protein</fullName>
    </recommendedName>
</protein>
<evidence type="ECO:0000256" key="5">
    <source>
        <dbReference type="ARBA" id="ARBA00022989"/>
    </source>
</evidence>
<evidence type="ECO:0000256" key="1">
    <source>
        <dbReference type="ARBA" id="ARBA00004141"/>
    </source>
</evidence>
<evidence type="ECO:0000256" key="4">
    <source>
        <dbReference type="ARBA" id="ARBA00022692"/>
    </source>
</evidence>
<keyword evidence="7" id="KW-0472">Membrane</keyword>
<evidence type="ECO:0000256" key="11">
    <source>
        <dbReference type="ARBA" id="ARBA00023303"/>
    </source>
</evidence>
<dbReference type="GO" id="GO:0016020">
    <property type="term" value="C:membrane"/>
    <property type="evidence" value="ECO:0007669"/>
    <property type="project" value="UniProtKB-SubCell"/>
</dbReference>
<dbReference type="FunFam" id="3.40.190.10:FF:000061">
    <property type="entry name" value="Glutamate receptor, ionotropic kainate"/>
    <property type="match status" value="1"/>
</dbReference>
<dbReference type="Gene3D" id="3.40.190.10">
    <property type="entry name" value="Periplasmic binding protein-like II"/>
    <property type="match status" value="2"/>
</dbReference>
<evidence type="ECO:0000256" key="3">
    <source>
        <dbReference type="ARBA" id="ARBA00022448"/>
    </source>
</evidence>
<keyword evidence="3" id="KW-0813">Transport</keyword>
<organism evidence="13 14">
    <name type="scientific">Glossina morsitans morsitans</name>
    <name type="common">Savannah tsetse fly</name>
    <dbReference type="NCBI Taxonomy" id="37546"/>
    <lineage>
        <taxon>Eukaryota</taxon>
        <taxon>Metazoa</taxon>
        <taxon>Ecdysozoa</taxon>
        <taxon>Arthropoda</taxon>
        <taxon>Hexapoda</taxon>
        <taxon>Insecta</taxon>
        <taxon>Pterygota</taxon>
        <taxon>Neoptera</taxon>
        <taxon>Endopterygota</taxon>
        <taxon>Diptera</taxon>
        <taxon>Brachycera</taxon>
        <taxon>Muscomorpha</taxon>
        <taxon>Hippoboscoidea</taxon>
        <taxon>Glossinidae</taxon>
        <taxon>Glossina</taxon>
    </lineage>
</organism>
<dbReference type="SUPFAM" id="SSF53850">
    <property type="entry name" value="Periplasmic binding protein-like II"/>
    <property type="match status" value="1"/>
</dbReference>
<evidence type="ECO:0000259" key="12">
    <source>
        <dbReference type="SMART" id="SM00079"/>
    </source>
</evidence>
<dbReference type="GO" id="GO:0015276">
    <property type="term" value="F:ligand-gated monoatomic ion channel activity"/>
    <property type="evidence" value="ECO:0007669"/>
    <property type="project" value="InterPro"/>
</dbReference>
<dbReference type="Proteomes" id="UP000092444">
    <property type="component" value="Unassembled WGS sequence"/>
</dbReference>
<proteinExistence type="inferred from homology"/>
<reference evidence="13" key="1">
    <citation type="submission" date="2020-05" db="UniProtKB">
        <authorList>
            <consortium name="EnsemblMetazoa"/>
        </authorList>
    </citation>
    <scope>IDENTIFICATION</scope>
    <source>
        <strain evidence="13">Yale</strain>
    </source>
</reference>
<keyword evidence="14" id="KW-1185">Reference proteome</keyword>
<dbReference type="InterPro" id="IPR001320">
    <property type="entry name" value="Iontro_rcpt_C"/>
</dbReference>
<accession>A0A1B0G0V8</accession>
<evidence type="ECO:0000256" key="7">
    <source>
        <dbReference type="ARBA" id="ARBA00023136"/>
    </source>
</evidence>
<keyword evidence="9" id="KW-0325">Glycoprotein</keyword>
<comment type="similarity">
    <text evidence="2">Belongs to the glutamate-gated ion channel (TC 1.A.10.1) family.</text>
</comment>
<feature type="domain" description="Ionotropic glutamate receptor C-terminal" evidence="12">
    <location>
        <begin position="9"/>
        <end position="198"/>
    </location>
</feature>
<keyword evidence="10" id="KW-1071">Ligand-gated ion channel</keyword>
<keyword evidence="6" id="KW-0406">Ion transport</keyword>
<dbReference type="STRING" id="37546.A0A1B0G0V8"/>
<dbReference type="AlphaFoldDB" id="A0A1B0G0V8"/>
<dbReference type="InterPro" id="IPR015683">
    <property type="entry name" value="Ionotropic_Glu_rcpt"/>
</dbReference>
<keyword evidence="4" id="KW-0812">Transmembrane</keyword>
<dbReference type="EMBL" id="CCAG010008994">
    <property type="status" value="NOT_ANNOTATED_CDS"/>
    <property type="molecule type" value="Genomic_DNA"/>
</dbReference>
<evidence type="ECO:0000256" key="2">
    <source>
        <dbReference type="ARBA" id="ARBA00008685"/>
    </source>
</evidence>
<sequence>MGGFDINDKLEARDSDYMLRTQKISTDATGAARPLALYPHPYSRSSAAFLTIENPTSLLENVQDLSENKGGVQYGTKRTGSTRNFFLTSEEEIYKKMNEYMLAHPEYLTETNQEGLERVKSSDVQNGETYAFLMESTSIEYNTQRECKLTKIGEALDQKGYGIAMVKNWPYRDKFNNALLELQEQGVLAQLKNKWWNEIGAGVCNVS</sequence>